<comment type="similarity">
    <text evidence="1 5">Belongs to the peptidase S8 family.</text>
</comment>
<gene>
    <name evidence="8" type="ORF">DIR46_12800</name>
</gene>
<evidence type="ECO:0000256" key="6">
    <source>
        <dbReference type="SAM" id="SignalP"/>
    </source>
</evidence>
<dbReference type="Gene3D" id="3.40.50.200">
    <property type="entry name" value="Peptidase S8/S53 domain"/>
    <property type="match status" value="1"/>
</dbReference>
<evidence type="ECO:0000256" key="3">
    <source>
        <dbReference type="ARBA" id="ARBA00022801"/>
    </source>
</evidence>
<dbReference type="SUPFAM" id="SSF52743">
    <property type="entry name" value="Subtilisin-like"/>
    <property type="match status" value="1"/>
</dbReference>
<keyword evidence="4 5" id="KW-0720">Serine protease</keyword>
<organism evidence="8 9">
    <name type="scientific">Massilia oculi</name>
    <dbReference type="NCBI Taxonomy" id="945844"/>
    <lineage>
        <taxon>Bacteria</taxon>
        <taxon>Pseudomonadati</taxon>
        <taxon>Pseudomonadota</taxon>
        <taxon>Betaproteobacteria</taxon>
        <taxon>Burkholderiales</taxon>
        <taxon>Oxalobacteraceae</taxon>
        <taxon>Telluria group</taxon>
        <taxon>Massilia</taxon>
    </lineage>
</organism>
<evidence type="ECO:0000259" key="7">
    <source>
        <dbReference type="Pfam" id="PF00082"/>
    </source>
</evidence>
<evidence type="ECO:0000256" key="4">
    <source>
        <dbReference type="ARBA" id="ARBA00022825"/>
    </source>
</evidence>
<dbReference type="EMBL" id="CP029343">
    <property type="protein sequence ID" value="AWL05217.1"/>
    <property type="molecule type" value="Genomic_DNA"/>
</dbReference>
<dbReference type="PANTHER" id="PTHR43806">
    <property type="entry name" value="PEPTIDASE S8"/>
    <property type="match status" value="1"/>
</dbReference>
<keyword evidence="2 5" id="KW-0645">Protease</keyword>
<dbReference type="InterPro" id="IPR050131">
    <property type="entry name" value="Peptidase_S8_subtilisin-like"/>
</dbReference>
<feature type="active site" description="Charge relay system" evidence="5">
    <location>
        <position position="557"/>
    </location>
</feature>
<evidence type="ECO:0000256" key="5">
    <source>
        <dbReference type="PROSITE-ProRule" id="PRU01240"/>
    </source>
</evidence>
<keyword evidence="9" id="KW-1185">Reference proteome</keyword>
<dbReference type="AlphaFoldDB" id="A0A2S2DIQ0"/>
<dbReference type="KEGG" id="mtim:DIR46_12800"/>
<dbReference type="PROSITE" id="PS51892">
    <property type="entry name" value="SUBTILASE"/>
    <property type="match status" value="1"/>
</dbReference>
<dbReference type="Pfam" id="PF00082">
    <property type="entry name" value="Peptidase_S8"/>
    <property type="match status" value="1"/>
</dbReference>
<dbReference type="Proteomes" id="UP000245820">
    <property type="component" value="Chromosome"/>
</dbReference>
<accession>A0A2S2DIQ0</accession>
<evidence type="ECO:0000256" key="2">
    <source>
        <dbReference type="ARBA" id="ARBA00022670"/>
    </source>
</evidence>
<protein>
    <recommendedName>
        <fullName evidence="7">Peptidase S8/S53 domain-containing protein</fullName>
    </recommendedName>
</protein>
<feature type="active site" description="Charge relay system" evidence="5">
    <location>
        <position position="325"/>
    </location>
</feature>
<dbReference type="RefSeq" id="WP_109345551.1">
    <property type="nucleotide sequence ID" value="NZ_CP029343.1"/>
</dbReference>
<reference evidence="8 9" key="1">
    <citation type="submission" date="2018-05" db="EMBL/GenBank/DDBJ databases">
        <title>Complete genome sequence of Massilia oculi sp. nov. CCUG 43427T (=DSM 26321T), the type strain of M. oculi, and comparison with genome sequences of other Massilia strains.</title>
        <authorList>
            <person name="Zhu B."/>
        </authorList>
    </citation>
    <scope>NUCLEOTIDE SEQUENCE [LARGE SCALE GENOMIC DNA]</scope>
    <source>
        <strain evidence="8 9">CCUG 43427</strain>
    </source>
</reference>
<dbReference type="GO" id="GO:0004252">
    <property type="term" value="F:serine-type endopeptidase activity"/>
    <property type="evidence" value="ECO:0007669"/>
    <property type="project" value="UniProtKB-UniRule"/>
</dbReference>
<evidence type="ECO:0000256" key="1">
    <source>
        <dbReference type="ARBA" id="ARBA00011073"/>
    </source>
</evidence>
<feature type="active site" description="Charge relay system" evidence="5">
    <location>
        <position position="385"/>
    </location>
</feature>
<name>A0A2S2DIQ0_9BURK</name>
<proteinExistence type="inferred from homology"/>
<evidence type="ECO:0000313" key="9">
    <source>
        <dbReference type="Proteomes" id="UP000245820"/>
    </source>
</evidence>
<sequence>MIMRRTALLVSLALPVAASANTMPATPQIITIMPAGPLPADAQWLLADLGALAERTVPGGEDPLRLLRAHCGGSYTNDYYQLAIRDNPGFIFGPAKEDRKLRLPACVQIDTNVVAQPLPGEDWQAFLKRHLGVEPGAQVSPCEPNDRRSDCNVMAVEKVAVRNGGEQAGLDKPLDPNRAVSLPWKVLPSTIILKPGIKSEDALKRLRELQKRYMSRHSANLGGAFNGLKVIKSAGSLKGVAGFRVQPEGPQVFTSAHEGGGMELIKPLAEDAPVLSGTSCDPAGSTLTPDWPINQTAVIAAIESSRAAAAKQGLALLPAVVRVVDTGARGLSSYFPMQALAVNAAEKASPLVDSDQNGLWGDYYGFGVRESGDVEPEKNDKYAMHGTQVADVALGGYALRSAYPDVYQLVKLSMAKVFMRVQDTVLVDDATLAKSIGEVPSHPKPRVINLSVGTTNVQSTTLLAKGLREAAQGNVLTVVAAGNDGKDIVLGKLTYPASYSGAEVPASWLIAVGASGPNGAPARFTNFSPDRVDLLAPGCRIPFQWDSSPTQWLHGTSLAAPLVSFTAAAVHALGVRKMSDVKARIIASADHVPAAQGYTRFGGIVLNVERALRVYEDVLRVRGASADLYGKWHFDPFDDFKACADDRVLEPARLFSLRTRIEGGVTQLRVLPKGMDGSLVEPQYCPVSDSRITFVEADGKVHDVPLDKIEVLIRASR</sequence>
<dbReference type="PANTHER" id="PTHR43806:SF11">
    <property type="entry name" value="CEREVISIN-RELATED"/>
    <property type="match status" value="1"/>
</dbReference>
<dbReference type="GO" id="GO:0006508">
    <property type="term" value="P:proteolysis"/>
    <property type="evidence" value="ECO:0007669"/>
    <property type="project" value="UniProtKB-KW"/>
</dbReference>
<evidence type="ECO:0000313" key="8">
    <source>
        <dbReference type="EMBL" id="AWL05217.1"/>
    </source>
</evidence>
<dbReference type="GO" id="GO:0005615">
    <property type="term" value="C:extracellular space"/>
    <property type="evidence" value="ECO:0007669"/>
    <property type="project" value="TreeGrafter"/>
</dbReference>
<keyword evidence="6" id="KW-0732">Signal</keyword>
<dbReference type="InterPro" id="IPR036852">
    <property type="entry name" value="Peptidase_S8/S53_dom_sf"/>
</dbReference>
<keyword evidence="3 5" id="KW-0378">Hydrolase</keyword>
<feature type="domain" description="Peptidase S8/S53" evidence="7">
    <location>
        <begin position="369"/>
        <end position="596"/>
    </location>
</feature>
<feature type="signal peptide" evidence="6">
    <location>
        <begin position="1"/>
        <end position="20"/>
    </location>
</feature>
<feature type="chain" id="PRO_5015435191" description="Peptidase S8/S53 domain-containing protein" evidence="6">
    <location>
        <begin position="21"/>
        <end position="717"/>
    </location>
</feature>
<dbReference type="OrthoDB" id="9816306at2"/>
<dbReference type="InterPro" id="IPR000209">
    <property type="entry name" value="Peptidase_S8/S53_dom"/>
</dbReference>